<dbReference type="PROSITE" id="PS50109">
    <property type="entry name" value="HIS_KIN"/>
    <property type="match status" value="1"/>
</dbReference>
<dbReference type="EMBL" id="CP053418">
    <property type="protein sequence ID" value="QJW84987.1"/>
    <property type="molecule type" value="Genomic_DNA"/>
</dbReference>
<evidence type="ECO:0000259" key="5">
    <source>
        <dbReference type="PROSITE" id="PS50109"/>
    </source>
</evidence>
<dbReference type="InterPro" id="IPR050351">
    <property type="entry name" value="BphY/WalK/GraS-like"/>
</dbReference>
<evidence type="ECO:0000256" key="1">
    <source>
        <dbReference type="ARBA" id="ARBA00000085"/>
    </source>
</evidence>
<keyword evidence="3" id="KW-0808">Transferase</keyword>
<dbReference type="EC" id="2.7.13.3" evidence="2"/>
<dbReference type="PANTHER" id="PTHR42878">
    <property type="entry name" value="TWO-COMPONENT HISTIDINE KINASE"/>
    <property type="match status" value="1"/>
</dbReference>
<feature type="domain" description="Histidine kinase" evidence="5">
    <location>
        <begin position="1"/>
        <end position="80"/>
    </location>
</feature>
<evidence type="ECO:0000256" key="4">
    <source>
        <dbReference type="ARBA" id="ARBA00022777"/>
    </source>
</evidence>
<accession>A0ABX6P4I2</accession>
<dbReference type="InterPro" id="IPR005467">
    <property type="entry name" value="His_kinase_dom"/>
</dbReference>
<keyword evidence="4" id="KW-0418">Kinase</keyword>
<sequence length="80" mass="8686">MGGSPQRGEFFVRDNGTGFDMLYADRLFGTFQRLHDAEEFPGTGIGLATVARAISRRGGRIWAEAAPGEGATFYFTLPTP</sequence>
<dbReference type="InterPro" id="IPR004358">
    <property type="entry name" value="Sig_transdc_His_kin-like_C"/>
</dbReference>
<evidence type="ECO:0000256" key="3">
    <source>
        <dbReference type="ARBA" id="ARBA00022679"/>
    </source>
</evidence>
<name>A0ABX6P4I2_9BURK</name>
<keyword evidence="7" id="KW-1185">Reference proteome</keyword>
<evidence type="ECO:0000313" key="6">
    <source>
        <dbReference type="EMBL" id="QJW84987.1"/>
    </source>
</evidence>
<organism evidence="6 7">
    <name type="scientific">Ramlibacter terrae</name>
    <dbReference type="NCBI Taxonomy" id="2732511"/>
    <lineage>
        <taxon>Bacteria</taxon>
        <taxon>Pseudomonadati</taxon>
        <taxon>Pseudomonadota</taxon>
        <taxon>Betaproteobacteria</taxon>
        <taxon>Burkholderiales</taxon>
        <taxon>Comamonadaceae</taxon>
        <taxon>Ramlibacter</taxon>
    </lineage>
</organism>
<dbReference type="Pfam" id="PF02518">
    <property type="entry name" value="HATPase_c"/>
    <property type="match status" value="1"/>
</dbReference>
<dbReference type="InterPro" id="IPR036890">
    <property type="entry name" value="HATPase_C_sf"/>
</dbReference>
<reference evidence="6 7" key="1">
    <citation type="submission" date="2020-05" db="EMBL/GenBank/DDBJ databases">
        <title>Ramlibacter rhizophilus sp. nov., isolated from rhizosphere soil of national flower Mugunghwa from South Korea.</title>
        <authorList>
            <person name="Zheng-Fei Y."/>
            <person name="Huan T."/>
        </authorList>
    </citation>
    <scope>NUCLEOTIDE SEQUENCE [LARGE SCALE GENOMIC DNA]</scope>
    <source>
        <strain evidence="6 7">H242</strain>
    </source>
</reference>
<comment type="catalytic activity">
    <reaction evidence="1">
        <text>ATP + protein L-histidine = ADP + protein N-phospho-L-histidine.</text>
        <dbReference type="EC" id="2.7.13.3"/>
    </reaction>
</comment>
<protein>
    <recommendedName>
        <fullName evidence="2">histidine kinase</fullName>
        <ecNumber evidence="2">2.7.13.3</ecNumber>
    </recommendedName>
</protein>
<evidence type="ECO:0000256" key="2">
    <source>
        <dbReference type="ARBA" id="ARBA00012438"/>
    </source>
</evidence>
<dbReference type="Gene3D" id="3.30.565.10">
    <property type="entry name" value="Histidine kinase-like ATPase, C-terminal domain"/>
    <property type="match status" value="1"/>
</dbReference>
<dbReference type="PRINTS" id="PR00344">
    <property type="entry name" value="BCTRLSENSOR"/>
</dbReference>
<gene>
    <name evidence="6" type="ORF">HK414_19805</name>
</gene>
<dbReference type="PANTHER" id="PTHR42878:SF15">
    <property type="entry name" value="BACTERIOPHYTOCHROME"/>
    <property type="match status" value="1"/>
</dbReference>
<evidence type="ECO:0000313" key="7">
    <source>
        <dbReference type="Proteomes" id="UP000500826"/>
    </source>
</evidence>
<proteinExistence type="predicted"/>
<dbReference type="Proteomes" id="UP000500826">
    <property type="component" value="Chromosome"/>
</dbReference>
<dbReference type="SUPFAM" id="SSF55874">
    <property type="entry name" value="ATPase domain of HSP90 chaperone/DNA topoisomerase II/histidine kinase"/>
    <property type="match status" value="1"/>
</dbReference>
<dbReference type="InterPro" id="IPR003594">
    <property type="entry name" value="HATPase_dom"/>
</dbReference>